<evidence type="ECO:0000256" key="3">
    <source>
        <dbReference type="ARBA" id="ARBA00022801"/>
    </source>
</evidence>
<dbReference type="PANTHER" id="PTHR35005:SF1">
    <property type="entry name" value="2-AMINO-5-FORMYLAMINO-6-RIBOSYLAMINOPYRIMIDIN-4(3H)-ONE 5'-MONOPHOSPHATE DEFORMYLASE"/>
    <property type="match status" value="1"/>
</dbReference>
<keyword evidence="4" id="KW-0862">Zinc</keyword>
<dbReference type="PANTHER" id="PTHR35005">
    <property type="entry name" value="3-DEHYDRO-SCYLLO-INOSOSE HYDROLASE"/>
    <property type="match status" value="1"/>
</dbReference>
<comment type="similarity">
    <text evidence="5">Belongs to the creatininase superfamily.</text>
</comment>
<organism evidence="6 7">
    <name type="scientific">Bifidobacterium breve</name>
    <dbReference type="NCBI Taxonomy" id="1685"/>
    <lineage>
        <taxon>Bacteria</taxon>
        <taxon>Bacillati</taxon>
        <taxon>Actinomycetota</taxon>
        <taxon>Actinomycetes</taxon>
        <taxon>Bifidobacteriales</taxon>
        <taxon>Bifidobacteriaceae</taxon>
        <taxon>Bifidobacterium</taxon>
    </lineage>
</organism>
<keyword evidence="3" id="KW-0378">Hydrolase</keyword>
<dbReference type="GO" id="GO:0016811">
    <property type="term" value="F:hydrolase activity, acting on carbon-nitrogen (but not peptide) bonds, in linear amides"/>
    <property type="evidence" value="ECO:0007669"/>
    <property type="project" value="TreeGrafter"/>
</dbReference>
<dbReference type="Gene3D" id="3.40.50.10310">
    <property type="entry name" value="Creatininase"/>
    <property type="match status" value="1"/>
</dbReference>
<sequence length="204" mass="21860">MAEDLAERIDGTVLPALSYGYKSKPLSGGGPLFPGTIDMNGVTVINQMHDVLNELIADGFTKIVVMNAHFENEAFIVEAIDLVTRETGGVATIVETNWWDPVPQSVIDKVFDGLVFPGWALEHAAVTETSLMLHYAPEMVHMDRMVEEAGASAKSYVRYPVRQGDVPAHGGLANPAGSSAERGKLIADACVDAVADICAEEFGE</sequence>
<dbReference type="EMBL" id="CP023198">
    <property type="protein sequence ID" value="AUE19087.1"/>
    <property type="molecule type" value="Genomic_DNA"/>
</dbReference>
<evidence type="ECO:0000256" key="5">
    <source>
        <dbReference type="ARBA" id="ARBA00024029"/>
    </source>
</evidence>
<dbReference type="GO" id="GO:0006602">
    <property type="term" value="P:creatinine catabolic process"/>
    <property type="evidence" value="ECO:0007669"/>
    <property type="project" value="InterPro"/>
</dbReference>
<dbReference type="InterPro" id="IPR003785">
    <property type="entry name" value="Creatininase/forma_Hydrolase"/>
</dbReference>
<proteinExistence type="inferred from homology"/>
<protein>
    <submittedName>
        <fullName evidence="6">Creatininase</fullName>
    </submittedName>
</protein>
<dbReference type="Proteomes" id="UP000232496">
    <property type="component" value="Chromosome"/>
</dbReference>
<dbReference type="GO" id="GO:0006601">
    <property type="term" value="P:creatine biosynthetic process"/>
    <property type="evidence" value="ECO:0007669"/>
    <property type="project" value="InterPro"/>
</dbReference>
<dbReference type="InterPro" id="IPR031034">
    <property type="entry name" value="Creatininase"/>
</dbReference>
<accession>A0AAN1M5C1</accession>
<evidence type="ECO:0000313" key="6">
    <source>
        <dbReference type="EMBL" id="AUE19087.1"/>
    </source>
</evidence>
<comment type="cofactor">
    <cofactor evidence="1">
        <name>Zn(2+)</name>
        <dbReference type="ChEBI" id="CHEBI:29105"/>
    </cofactor>
</comment>
<reference evidence="6 7" key="1">
    <citation type="submission" date="2017-09" db="EMBL/GenBank/DDBJ databases">
        <title>Comparative genomics and methylome analysis of the gut commensal Bifidobacterium breve.</title>
        <authorList>
            <person name="Bottacini F."/>
            <person name="Morrissey R."/>
            <person name="Roberts R.J."/>
            <person name="James K."/>
            <person name="van Breen J."/>
            <person name="Egan M."/>
            <person name="Lambert J."/>
            <person name="van Limpt K."/>
            <person name="Stanton C."/>
            <person name="Knol J."/>
            <person name="O' Connell Motherway M."/>
            <person name="van Sinderen D."/>
        </authorList>
    </citation>
    <scope>NUCLEOTIDE SEQUENCE [LARGE SCALE GENOMIC DNA]</scope>
    <source>
        <strain evidence="6 7">DRBB29</strain>
    </source>
</reference>
<dbReference type="InterPro" id="IPR024087">
    <property type="entry name" value="Creatininase-like_sf"/>
</dbReference>
<evidence type="ECO:0000256" key="2">
    <source>
        <dbReference type="ARBA" id="ARBA00022723"/>
    </source>
</evidence>
<gene>
    <name evidence="6" type="ORF">DRBB29_1548</name>
</gene>
<dbReference type="GO" id="GO:0046872">
    <property type="term" value="F:metal ion binding"/>
    <property type="evidence" value="ECO:0007669"/>
    <property type="project" value="UniProtKB-KW"/>
</dbReference>
<evidence type="ECO:0000313" key="7">
    <source>
        <dbReference type="Proteomes" id="UP000232496"/>
    </source>
</evidence>
<evidence type="ECO:0000256" key="4">
    <source>
        <dbReference type="ARBA" id="ARBA00022833"/>
    </source>
</evidence>
<dbReference type="NCBIfam" id="TIGR04448">
    <property type="entry name" value="creatininase"/>
    <property type="match status" value="1"/>
</dbReference>
<evidence type="ECO:0000256" key="1">
    <source>
        <dbReference type="ARBA" id="ARBA00001947"/>
    </source>
</evidence>
<name>A0AAN1M5C1_BIFBR</name>
<dbReference type="SUPFAM" id="SSF102215">
    <property type="entry name" value="Creatininase"/>
    <property type="match status" value="1"/>
</dbReference>
<dbReference type="GO" id="GO:0009231">
    <property type="term" value="P:riboflavin biosynthetic process"/>
    <property type="evidence" value="ECO:0007669"/>
    <property type="project" value="TreeGrafter"/>
</dbReference>
<keyword evidence="2" id="KW-0479">Metal-binding</keyword>
<dbReference type="AlphaFoldDB" id="A0AAN1M5C1"/>
<dbReference type="Pfam" id="PF02633">
    <property type="entry name" value="Creatininase"/>
    <property type="match status" value="1"/>
</dbReference>
<dbReference type="GO" id="GO:0047789">
    <property type="term" value="F:creatininase activity"/>
    <property type="evidence" value="ECO:0007669"/>
    <property type="project" value="InterPro"/>
</dbReference>